<name>A0A1H9KI97_9BURK</name>
<dbReference type="EMBL" id="FOGD01000003">
    <property type="protein sequence ID" value="SEQ98657.1"/>
    <property type="molecule type" value="Genomic_DNA"/>
</dbReference>
<sequence>MSHIHSPFVDPLLQRRAALLGGLACLTLPSMALAATPTAESMSADHWPRHLSVPGGVARLSLGPAPQRPVAHTGEVPVLVLGDAIEWTALVGIPLAATPGAAQLAVQQPGGGIRQLPYTVAPKRYQEQQLKVAQRTVDLSPEDNARYERERDHQRHIMATWSEPLPTTLRMQVPTPGRRSSSFGLRRVFNGQARNPHSGMDIAAATGTPVLAPLPGRVIDVGDYFFNGQTVWLDHGGGLLSMVCHLSRTDVQVGELLQTGQRLGAVGATGRATGPHLHWGVMLNRAMVDPALFLVG</sequence>
<dbReference type="PANTHER" id="PTHR21666">
    <property type="entry name" value="PEPTIDASE-RELATED"/>
    <property type="match status" value="1"/>
</dbReference>
<dbReference type="AlphaFoldDB" id="A0A1H9KI97"/>
<dbReference type="Gene3D" id="2.70.70.10">
    <property type="entry name" value="Glucose Permease (Domain IIA)"/>
    <property type="match status" value="1"/>
</dbReference>
<dbReference type="RefSeq" id="WP_177172852.1">
    <property type="nucleotide sequence ID" value="NZ_FOGD01000003.1"/>
</dbReference>
<dbReference type="SUPFAM" id="SSF51261">
    <property type="entry name" value="Duplicated hybrid motif"/>
    <property type="match status" value="1"/>
</dbReference>
<keyword evidence="4" id="KW-0378">Hydrolase</keyword>
<feature type="chain" id="PRO_5011457776" evidence="1">
    <location>
        <begin position="35"/>
        <end position="296"/>
    </location>
</feature>
<dbReference type="CDD" id="cd12797">
    <property type="entry name" value="M23_peptidase"/>
    <property type="match status" value="1"/>
</dbReference>
<dbReference type="Proteomes" id="UP000199766">
    <property type="component" value="Unassembled WGS sequence"/>
</dbReference>
<dbReference type="Pfam" id="PF01551">
    <property type="entry name" value="Peptidase_M23"/>
    <property type="match status" value="1"/>
</dbReference>
<keyword evidence="5" id="KW-1185">Reference proteome</keyword>
<reference evidence="4 5" key="1">
    <citation type="submission" date="2016-10" db="EMBL/GenBank/DDBJ databases">
        <authorList>
            <person name="de Groot N.N."/>
        </authorList>
    </citation>
    <scope>NUCLEOTIDE SEQUENCE [LARGE SCALE GENOMIC DNA]</scope>
    <source>
        <strain evidence="4 5">ATCC 35958</strain>
    </source>
</reference>
<dbReference type="GO" id="GO:0004222">
    <property type="term" value="F:metalloendopeptidase activity"/>
    <property type="evidence" value="ECO:0007669"/>
    <property type="project" value="TreeGrafter"/>
</dbReference>
<gene>
    <name evidence="4" type="ORF">SAMN02982919_01566</name>
</gene>
<organism evidence="4 5">
    <name type="scientific">Giesbergeria anulus</name>
    <dbReference type="NCBI Taxonomy" id="180197"/>
    <lineage>
        <taxon>Bacteria</taxon>
        <taxon>Pseudomonadati</taxon>
        <taxon>Pseudomonadota</taxon>
        <taxon>Betaproteobacteria</taxon>
        <taxon>Burkholderiales</taxon>
        <taxon>Comamonadaceae</taxon>
        <taxon>Giesbergeria</taxon>
    </lineage>
</organism>
<dbReference type="InterPro" id="IPR011055">
    <property type="entry name" value="Dup_hybrid_motif"/>
</dbReference>
<evidence type="ECO:0000259" key="3">
    <source>
        <dbReference type="Pfam" id="PF18421"/>
    </source>
</evidence>
<dbReference type="InterPro" id="IPR040487">
    <property type="entry name" value="Peptidase_M23_N"/>
</dbReference>
<evidence type="ECO:0000259" key="2">
    <source>
        <dbReference type="Pfam" id="PF01551"/>
    </source>
</evidence>
<feature type="domain" description="M23ase beta-sheet core" evidence="2">
    <location>
        <begin position="196"/>
        <end position="290"/>
    </location>
</feature>
<dbReference type="Gene3D" id="2.60.40.1590">
    <property type="entry name" value="Peptidoglycan hydrolase domains"/>
    <property type="match status" value="1"/>
</dbReference>
<feature type="domain" description="Peptidase family M23 N-terminal" evidence="3">
    <location>
        <begin position="51"/>
        <end position="123"/>
    </location>
</feature>
<proteinExistence type="predicted"/>
<dbReference type="Pfam" id="PF18421">
    <property type="entry name" value="Peptidase_M23_N"/>
    <property type="match status" value="1"/>
</dbReference>
<protein>
    <submittedName>
        <fullName evidence="4">Murein DD-endopeptidase MepM and murein hydrolase activator NlpD, contain LysM domain</fullName>
    </submittedName>
</protein>
<evidence type="ECO:0000256" key="1">
    <source>
        <dbReference type="SAM" id="SignalP"/>
    </source>
</evidence>
<keyword evidence="1" id="KW-0732">Signal</keyword>
<feature type="signal peptide" evidence="1">
    <location>
        <begin position="1"/>
        <end position="34"/>
    </location>
</feature>
<accession>A0A1H9KI97</accession>
<evidence type="ECO:0000313" key="5">
    <source>
        <dbReference type="Proteomes" id="UP000199766"/>
    </source>
</evidence>
<dbReference type="PANTHER" id="PTHR21666:SF285">
    <property type="entry name" value="M23 FAMILY METALLOPEPTIDASE"/>
    <property type="match status" value="1"/>
</dbReference>
<dbReference type="STRING" id="180197.SAMN02982919_01566"/>
<dbReference type="InterPro" id="IPR016047">
    <property type="entry name" value="M23ase_b-sheet_dom"/>
</dbReference>
<dbReference type="InterPro" id="IPR050570">
    <property type="entry name" value="Cell_wall_metabolism_enzyme"/>
</dbReference>
<evidence type="ECO:0000313" key="4">
    <source>
        <dbReference type="EMBL" id="SEQ98657.1"/>
    </source>
</evidence>